<dbReference type="OrthoDB" id="8457242at2"/>
<organism evidence="3 5">
    <name type="scientific">Superficieibacter electus</name>
    <dbReference type="NCBI Taxonomy" id="2022662"/>
    <lineage>
        <taxon>Bacteria</taxon>
        <taxon>Pseudomonadati</taxon>
        <taxon>Pseudomonadota</taxon>
        <taxon>Gammaproteobacteria</taxon>
        <taxon>Enterobacterales</taxon>
        <taxon>Enterobacteriaceae</taxon>
        <taxon>Superficieibacter</taxon>
    </lineage>
</organism>
<proteinExistence type="predicted"/>
<evidence type="ECO:0000313" key="3">
    <source>
        <dbReference type="EMBL" id="POP48866.1"/>
    </source>
</evidence>
<feature type="region of interest" description="Disordered" evidence="1">
    <location>
        <begin position="1"/>
        <end position="27"/>
    </location>
</feature>
<sequence length="280" mass="29419">MALHMPGGFQLPRRIESEPGQDGHSPEMIADDEAIKWKLDNETAWRMLIARSEIEGRDGRSFEMRVAGGYFQGRYEGDTTWNNLLQVSTLNGKDGASVRSGTADPTAATGSDGDFYINTATLTMFGPKTSGAWPAGVSMKGTNATTTAEATQTAKGLMSASDKKKLDGINEQTVTTVASGGRPIGTAFTVSATRNARVSYTFTYTLTATLTVGQSITIVATVDGVEVGRVADAILLGLAGSNVINRSMSFSVPAGKQVLFTKTGTASVTATIVSGQETIL</sequence>
<evidence type="ECO:0000313" key="2">
    <source>
        <dbReference type="EMBL" id="POP43349.1"/>
    </source>
</evidence>
<keyword evidence="4" id="KW-1185">Reference proteome</keyword>
<evidence type="ECO:0000313" key="4">
    <source>
        <dbReference type="Proteomes" id="UP000237073"/>
    </source>
</evidence>
<dbReference type="EMBL" id="PQGE01000014">
    <property type="protein sequence ID" value="POP43349.1"/>
    <property type="molecule type" value="Genomic_DNA"/>
</dbReference>
<reference evidence="4 5" key="1">
    <citation type="submission" date="2018-01" db="EMBL/GenBank/DDBJ databases">
        <title>Superficieibacter electus gen. nov., sp. nov., an extended-spectrum beta-lactamase possessing member of the Enterobacteriaceae family, isolated from intensive care unit surfaces.</title>
        <authorList>
            <person name="Potter R.F."/>
            <person name="D'Souza A.W."/>
        </authorList>
    </citation>
    <scope>NUCLEOTIDE SEQUENCE [LARGE SCALE GENOMIC DNA]</scope>
    <source>
        <strain evidence="3 5">BP-1</strain>
        <strain evidence="2 4">BP-2</strain>
    </source>
</reference>
<protein>
    <submittedName>
        <fullName evidence="3">Uncharacterized protein</fullName>
    </submittedName>
</protein>
<dbReference type="RefSeq" id="WP_103677042.1">
    <property type="nucleotide sequence ID" value="NZ_PQGD01000007.1"/>
</dbReference>
<dbReference type="Proteomes" id="UP000247005">
    <property type="component" value="Unassembled WGS sequence"/>
</dbReference>
<gene>
    <name evidence="3" type="ORF">CHU32_09725</name>
    <name evidence="2" type="ORF">CHU33_15840</name>
</gene>
<dbReference type="Proteomes" id="UP000237073">
    <property type="component" value="Unassembled WGS sequence"/>
</dbReference>
<dbReference type="EMBL" id="PQGD01000007">
    <property type="protein sequence ID" value="POP48866.1"/>
    <property type="molecule type" value="Genomic_DNA"/>
</dbReference>
<evidence type="ECO:0000256" key="1">
    <source>
        <dbReference type="SAM" id="MobiDB-lite"/>
    </source>
</evidence>
<evidence type="ECO:0000313" key="5">
    <source>
        <dbReference type="Proteomes" id="UP000247005"/>
    </source>
</evidence>
<dbReference type="AlphaFoldDB" id="A0A2P5GQQ6"/>
<accession>A0A2P5GQQ6</accession>
<comment type="caution">
    <text evidence="3">The sequence shown here is derived from an EMBL/GenBank/DDBJ whole genome shotgun (WGS) entry which is preliminary data.</text>
</comment>
<name>A0A2P5GQQ6_9ENTR</name>